<dbReference type="PANTHER" id="PTHR30204">
    <property type="entry name" value="REDOX-CYCLING DRUG-SENSING TRANSCRIPTIONAL ACTIVATOR SOXR"/>
    <property type="match status" value="1"/>
</dbReference>
<dbReference type="Proteomes" id="UP001166784">
    <property type="component" value="Unassembled WGS sequence"/>
</dbReference>
<dbReference type="RefSeq" id="WP_241062203.1">
    <property type="nucleotide sequence ID" value="NZ_JAKWJU010000002.1"/>
</dbReference>
<reference evidence="3" key="1">
    <citation type="submission" date="2022-03" db="EMBL/GenBank/DDBJ databases">
        <authorList>
            <person name="Santos J.D.N."/>
            <person name="Kallscheuer N."/>
            <person name="Jogler C."/>
            <person name="Lage O.M."/>
        </authorList>
    </citation>
    <scope>NUCLEOTIDE SEQUENCE</scope>
    <source>
        <strain evidence="3">M600PL45_2</strain>
    </source>
</reference>
<dbReference type="SMART" id="SM00422">
    <property type="entry name" value="HTH_MERR"/>
    <property type="match status" value="1"/>
</dbReference>
<organism evidence="3 4">
    <name type="scientific">Streptomyces marispadix</name>
    <dbReference type="NCBI Taxonomy" id="2922868"/>
    <lineage>
        <taxon>Bacteria</taxon>
        <taxon>Bacillati</taxon>
        <taxon>Actinomycetota</taxon>
        <taxon>Actinomycetes</taxon>
        <taxon>Kitasatosporales</taxon>
        <taxon>Streptomycetaceae</taxon>
        <taxon>Streptomyces</taxon>
    </lineage>
</organism>
<evidence type="ECO:0000313" key="3">
    <source>
        <dbReference type="EMBL" id="MCH6163322.1"/>
    </source>
</evidence>
<evidence type="ECO:0000256" key="1">
    <source>
        <dbReference type="ARBA" id="ARBA00023125"/>
    </source>
</evidence>
<keyword evidence="4" id="KW-1185">Reference proteome</keyword>
<sequence>MSDEHPEPLTIGQLADRTGVAVRTIRYWSDVGVLTPEGRSEGGYRLYGPEAVARLELVCTLRELGLGLDEVSRIVRSEATVAEVAAAHVAALDARIRALRLSRAVLSTVAQRGSTAEETALMNRLARLSVDERRKIIEDFMREVSEGLDMAPKMADRLERSPIELPENPTTDQVDAWLRLAELIQDEDFRAGMRRMLELSPPRSDGGHIWFTRRVVEVVGVARERGVDPEGPDAAAVLTDLFRDADRAEILEALEAGLDAGAERFRELFLTVRGRGPHSSRAEEYAWLRRALRAELQQA</sequence>
<dbReference type="SUPFAM" id="SSF46955">
    <property type="entry name" value="Putative DNA-binding domain"/>
    <property type="match status" value="1"/>
</dbReference>
<keyword evidence="1" id="KW-0238">DNA-binding</keyword>
<dbReference type="CDD" id="cd01106">
    <property type="entry name" value="HTH_TipAL-Mta"/>
    <property type="match status" value="1"/>
</dbReference>
<dbReference type="Gene3D" id="1.10.1660.10">
    <property type="match status" value="1"/>
</dbReference>
<comment type="caution">
    <text evidence="3">The sequence shown here is derived from an EMBL/GenBank/DDBJ whole genome shotgun (WGS) entry which is preliminary data.</text>
</comment>
<protein>
    <submittedName>
        <fullName evidence="3">MerR family transcriptional regulator</fullName>
    </submittedName>
</protein>
<gene>
    <name evidence="3" type="ORF">MMA15_23895</name>
</gene>
<dbReference type="InterPro" id="IPR000551">
    <property type="entry name" value="MerR-type_HTH_dom"/>
</dbReference>
<dbReference type="PROSITE" id="PS50937">
    <property type="entry name" value="HTH_MERR_2"/>
    <property type="match status" value="1"/>
</dbReference>
<dbReference type="Pfam" id="PF13411">
    <property type="entry name" value="MerR_1"/>
    <property type="match status" value="1"/>
</dbReference>
<reference evidence="3" key="2">
    <citation type="journal article" date="2023" name="Int. J. Syst. Evol. Microbiol.">
        <title>Streptomyces marispadix sp. nov., isolated from marine beach sediment of the Northern Coast of Portugal.</title>
        <authorList>
            <person name="dos Santos J.D.N."/>
            <person name="Vitorino I.R."/>
            <person name="Kallscheuer N."/>
            <person name="Srivastava A."/>
            <person name="Krautwurst S."/>
            <person name="Marz M."/>
            <person name="Jogler C."/>
            <person name="Lobo Da Cunha A."/>
            <person name="Catita J."/>
            <person name="Goncalves H."/>
            <person name="Gonzalez I."/>
            <person name="Reyes F."/>
            <person name="Lage O.M."/>
        </authorList>
    </citation>
    <scope>NUCLEOTIDE SEQUENCE</scope>
    <source>
        <strain evidence="3">M600PL45_2</strain>
    </source>
</reference>
<dbReference type="PRINTS" id="PR00040">
    <property type="entry name" value="HTHMERR"/>
</dbReference>
<evidence type="ECO:0000313" key="4">
    <source>
        <dbReference type="Proteomes" id="UP001166784"/>
    </source>
</evidence>
<dbReference type="EMBL" id="JAKWJU010000002">
    <property type="protein sequence ID" value="MCH6163322.1"/>
    <property type="molecule type" value="Genomic_DNA"/>
</dbReference>
<evidence type="ECO:0000259" key="2">
    <source>
        <dbReference type="PROSITE" id="PS50937"/>
    </source>
</evidence>
<dbReference type="InterPro" id="IPR009061">
    <property type="entry name" value="DNA-bd_dom_put_sf"/>
</dbReference>
<proteinExistence type="predicted"/>
<name>A0ABS9T485_9ACTN</name>
<dbReference type="InterPro" id="IPR047057">
    <property type="entry name" value="MerR_fam"/>
</dbReference>
<dbReference type="PANTHER" id="PTHR30204:SF93">
    <property type="entry name" value="HTH MERR-TYPE DOMAIN-CONTAINING PROTEIN"/>
    <property type="match status" value="1"/>
</dbReference>
<accession>A0ABS9T485</accession>
<feature type="domain" description="HTH merR-type" evidence="2">
    <location>
        <begin position="8"/>
        <end position="77"/>
    </location>
</feature>